<reference evidence="8 9" key="1">
    <citation type="journal article" date="2014" name="PLoS ONE">
        <title>Physiological and genomic features of a novel sulfur-oxidizing gammaproteobacterium belonging to a previously uncultivated symbiotic lineage isolated from a hydrothermal vent.</title>
        <authorList>
            <person name="Nunoura T."/>
            <person name="Takaki Y."/>
            <person name="Kazama H."/>
            <person name="Kakuta J."/>
            <person name="Shimamura S."/>
            <person name="Makita H."/>
            <person name="Hirai M."/>
            <person name="Miyazaki M."/>
            <person name="Takai K."/>
        </authorList>
    </citation>
    <scope>NUCLEOTIDE SEQUENCE [LARGE SCALE GENOMIC DNA]</scope>
    <source>
        <strain evidence="8 9">Hiromi1</strain>
    </source>
</reference>
<dbReference type="NCBIfam" id="TIGR01930">
    <property type="entry name" value="AcCoA-C-Actrans"/>
    <property type="match status" value="1"/>
</dbReference>
<evidence type="ECO:0000313" key="8">
    <source>
        <dbReference type="EMBL" id="BAO44664.1"/>
    </source>
</evidence>
<dbReference type="AlphaFoldDB" id="A0A7U6JHN8"/>
<dbReference type="Pfam" id="PF02803">
    <property type="entry name" value="Thiolase_C"/>
    <property type="match status" value="1"/>
</dbReference>
<accession>A0A7U6JHN8</accession>
<evidence type="ECO:0000256" key="5">
    <source>
        <dbReference type="RuleBase" id="RU003557"/>
    </source>
</evidence>
<organism evidence="8 9">
    <name type="scientific">Thiolapillus brandeum</name>
    <dbReference type="NCBI Taxonomy" id="1076588"/>
    <lineage>
        <taxon>Bacteria</taxon>
        <taxon>Pseudomonadati</taxon>
        <taxon>Pseudomonadota</taxon>
        <taxon>Gammaproteobacteria</taxon>
        <taxon>Chromatiales</taxon>
        <taxon>Sedimenticolaceae</taxon>
        <taxon>Thiolapillus</taxon>
    </lineage>
</organism>
<dbReference type="InterPro" id="IPR020610">
    <property type="entry name" value="Thiolase_AS"/>
</dbReference>
<proteinExistence type="inferred from homology"/>
<keyword evidence="2 5" id="KW-0808">Transferase</keyword>
<evidence type="ECO:0000313" key="9">
    <source>
        <dbReference type="Proteomes" id="UP000031631"/>
    </source>
</evidence>
<dbReference type="Gene3D" id="3.40.47.10">
    <property type="match status" value="1"/>
</dbReference>
<sequence length="437" mass="47073">MKPVSQNPYEHHEVYIVDGRRTPQLKVMGPPGPFRASDLAVSAARQLLLTLPFPADALDEVIFGCVSSGPDEANIARVIALRLGCGDKVPAMTVQRNCASGMQAQDCAAARIASGQADLILAGGTEAMSHHPVLLNNAMVTWLAQWNQARNLKQRARVLGKLKPGYLQPIIALLRGLTDPVVGLSMGQTAEQLAEDFGISREAMDRFALRSHQRLAAAVEAGHLEEIVPLIDSKGNVYSKDNGLRPDSTMEKLARLKPVFDRPFGKVTAGNSAQVTDGAACLLLASTRAVEKHDLPVLGRLRECHWAGLEPERMGLGPVYAMAPIMANQQLNTEDIDYWEINEAFAAQILACLQAWQDENFCRNHLNLSQAFQAISEDHLNVDGGGISLGHPVGASGARIVLHLLKTLERKNARLGMASLCIGGGQGGAMLVERSPS</sequence>
<dbReference type="OrthoDB" id="1402717at2"/>
<dbReference type="EC" id="2.3.1.9" evidence="8"/>
<dbReference type="InterPro" id="IPR020617">
    <property type="entry name" value="Thiolase_C"/>
</dbReference>
<evidence type="ECO:0000259" key="7">
    <source>
        <dbReference type="Pfam" id="PF02803"/>
    </source>
</evidence>
<dbReference type="EMBL" id="AP012273">
    <property type="protein sequence ID" value="BAO44664.1"/>
    <property type="molecule type" value="Genomic_DNA"/>
</dbReference>
<comment type="similarity">
    <text evidence="1 5">Belongs to the thiolase-like superfamily. Thiolase family.</text>
</comment>
<feature type="domain" description="Thiolase N-terminal" evidence="6">
    <location>
        <begin position="14"/>
        <end position="286"/>
    </location>
</feature>
<dbReference type="SUPFAM" id="SSF53901">
    <property type="entry name" value="Thiolase-like"/>
    <property type="match status" value="2"/>
</dbReference>
<dbReference type="RefSeq" id="WP_041067728.1">
    <property type="nucleotide sequence ID" value="NZ_AP012273.1"/>
</dbReference>
<gene>
    <name evidence="8" type="ORF">TBH_C1747</name>
</gene>
<dbReference type="NCBIfam" id="NF006030">
    <property type="entry name" value="PRK08170.1"/>
    <property type="match status" value="1"/>
</dbReference>
<evidence type="ECO:0000256" key="1">
    <source>
        <dbReference type="ARBA" id="ARBA00010982"/>
    </source>
</evidence>
<evidence type="ECO:0000256" key="4">
    <source>
        <dbReference type="PIRSR" id="PIRSR000429-1"/>
    </source>
</evidence>
<dbReference type="CDD" id="cd00751">
    <property type="entry name" value="thiolase"/>
    <property type="match status" value="1"/>
</dbReference>
<keyword evidence="9" id="KW-1185">Reference proteome</keyword>
<dbReference type="InterPro" id="IPR020616">
    <property type="entry name" value="Thiolase_N"/>
</dbReference>
<dbReference type="Proteomes" id="UP000031631">
    <property type="component" value="Chromosome"/>
</dbReference>
<evidence type="ECO:0000256" key="2">
    <source>
        <dbReference type="ARBA" id="ARBA00022679"/>
    </source>
</evidence>
<feature type="domain" description="Thiolase C-terminal" evidence="7">
    <location>
        <begin position="296"/>
        <end position="434"/>
    </location>
</feature>
<feature type="active site" description="Acyl-thioester intermediate" evidence="4">
    <location>
        <position position="98"/>
    </location>
</feature>
<dbReference type="PANTHER" id="PTHR18919:SF151">
    <property type="entry name" value="BLR2427 PROTEIN"/>
    <property type="match status" value="1"/>
</dbReference>
<dbReference type="PANTHER" id="PTHR18919">
    <property type="entry name" value="ACETYL-COA C-ACYLTRANSFERASE"/>
    <property type="match status" value="1"/>
</dbReference>
<dbReference type="PROSITE" id="PS00737">
    <property type="entry name" value="THIOLASE_2"/>
    <property type="match status" value="1"/>
</dbReference>
<evidence type="ECO:0000259" key="6">
    <source>
        <dbReference type="Pfam" id="PF00108"/>
    </source>
</evidence>
<dbReference type="InterPro" id="IPR002155">
    <property type="entry name" value="Thiolase"/>
</dbReference>
<dbReference type="InterPro" id="IPR016039">
    <property type="entry name" value="Thiolase-like"/>
</dbReference>
<dbReference type="PIRSF" id="PIRSF000429">
    <property type="entry name" value="Ac-CoA_Ac_transf"/>
    <property type="match status" value="1"/>
</dbReference>
<name>A0A7U6JHN8_9GAMM</name>
<dbReference type="GO" id="GO:0003985">
    <property type="term" value="F:acetyl-CoA C-acetyltransferase activity"/>
    <property type="evidence" value="ECO:0007669"/>
    <property type="project" value="UniProtKB-EC"/>
</dbReference>
<dbReference type="Pfam" id="PF00108">
    <property type="entry name" value="Thiolase_N"/>
    <property type="match status" value="1"/>
</dbReference>
<feature type="active site" description="Proton acceptor" evidence="4">
    <location>
        <position position="421"/>
    </location>
</feature>
<keyword evidence="3 5" id="KW-0012">Acyltransferase</keyword>
<dbReference type="KEGG" id="tbn:TBH_C1747"/>
<feature type="active site" description="Proton acceptor" evidence="4">
    <location>
        <position position="391"/>
    </location>
</feature>
<dbReference type="PROSITE" id="PS00099">
    <property type="entry name" value="THIOLASE_3"/>
    <property type="match status" value="1"/>
</dbReference>
<dbReference type="InterPro" id="IPR020613">
    <property type="entry name" value="Thiolase_CS"/>
</dbReference>
<evidence type="ECO:0000256" key="3">
    <source>
        <dbReference type="ARBA" id="ARBA00023315"/>
    </source>
</evidence>
<protein>
    <submittedName>
        <fullName evidence="8">Acetyl-CoA C-acetyltransferase</fullName>
        <ecNumber evidence="8">2.3.1.9</ecNumber>
    </submittedName>
</protein>